<dbReference type="PANTHER" id="PTHR42852">
    <property type="entry name" value="THIOL:DISULFIDE INTERCHANGE PROTEIN DSBE"/>
    <property type="match status" value="1"/>
</dbReference>
<dbReference type="GO" id="GO:0016209">
    <property type="term" value="F:antioxidant activity"/>
    <property type="evidence" value="ECO:0007669"/>
    <property type="project" value="InterPro"/>
</dbReference>
<sequence>MKSLYVFFALFFIVLAACAVEKPVKVTGNIKGLGNNEVVLYTFDNKEMARTKGVNDKFTLELTVDTDYGQPFFIHFPSIAPLGPSMKIPTMMLFVDSDQVEVTGFINEKGINKESIKGSPLSLAYEAVFANLPVTKELNEAIPIYNKAFHEYNVVSMTDENLAILKKCSAKVDSLQDLQMQQLFASIPTDPKNKALAVIISSYAAYHDVAQQEALLNQFDASIRHCYGLEKMQQRIDLIKNCAVGAVAPDFELKDTSGKMVKLSSFRGKYVLMDFWASWCGPCRKALPLVKKANEEFKNKGLQVIGVSVDKKTKDWEKALEEENLPYLQLHDPEGITGKLYNYNGIPFIILISPEGIILEKELWGDGIREAITKYIK</sequence>
<dbReference type="InterPro" id="IPR050553">
    <property type="entry name" value="Thioredoxin_ResA/DsbE_sf"/>
</dbReference>
<dbReference type="PROSITE" id="PS51352">
    <property type="entry name" value="THIOREDOXIN_2"/>
    <property type="match status" value="1"/>
</dbReference>
<proteinExistence type="predicted"/>
<dbReference type="OrthoDB" id="979391at2"/>
<dbReference type="RefSeq" id="WP_106480940.1">
    <property type="nucleotide sequence ID" value="NZ_CP032819.1"/>
</dbReference>
<feature type="chain" id="PRO_5018683544" evidence="1">
    <location>
        <begin position="20"/>
        <end position="377"/>
    </location>
</feature>
<accession>A0A3Q9IT59</accession>
<reference evidence="3 4" key="1">
    <citation type="submission" date="2018-10" db="EMBL/GenBank/DDBJ databases">
        <title>Butyricimonas faecalis sp. nov., isolated from human faeces and emended description of the genus Butyricimonas.</title>
        <authorList>
            <person name="Le Roy T."/>
            <person name="Van der Smissen P."/>
            <person name="Paquot A."/>
            <person name="Delzenne N."/>
            <person name="Muccioli G."/>
            <person name="Collet J.-F."/>
            <person name="Cani P.D."/>
        </authorList>
    </citation>
    <scope>NUCLEOTIDE SEQUENCE [LARGE SCALE GENOMIC DNA]</scope>
    <source>
        <strain evidence="3 4">H184</strain>
    </source>
</reference>
<evidence type="ECO:0000256" key="1">
    <source>
        <dbReference type="SAM" id="SignalP"/>
    </source>
</evidence>
<dbReference type="Pfam" id="PF00578">
    <property type="entry name" value="AhpC-TSA"/>
    <property type="match status" value="1"/>
</dbReference>
<keyword evidence="4" id="KW-1185">Reference proteome</keyword>
<dbReference type="KEGG" id="buy:D8S85_12490"/>
<feature type="domain" description="Thioredoxin" evidence="2">
    <location>
        <begin position="242"/>
        <end position="377"/>
    </location>
</feature>
<dbReference type="PROSITE" id="PS51257">
    <property type="entry name" value="PROKAR_LIPOPROTEIN"/>
    <property type="match status" value="1"/>
</dbReference>
<organism evidence="3 4">
    <name type="scientific">Butyricimonas faecalis</name>
    <dbReference type="NCBI Taxonomy" id="2093856"/>
    <lineage>
        <taxon>Bacteria</taxon>
        <taxon>Pseudomonadati</taxon>
        <taxon>Bacteroidota</taxon>
        <taxon>Bacteroidia</taxon>
        <taxon>Bacteroidales</taxon>
        <taxon>Odoribacteraceae</taxon>
        <taxon>Butyricimonas</taxon>
    </lineage>
</organism>
<evidence type="ECO:0000259" key="2">
    <source>
        <dbReference type="PROSITE" id="PS51352"/>
    </source>
</evidence>
<feature type="signal peptide" evidence="1">
    <location>
        <begin position="1"/>
        <end position="19"/>
    </location>
</feature>
<dbReference type="CDD" id="cd02966">
    <property type="entry name" value="TlpA_like_family"/>
    <property type="match status" value="1"/>
</dbReference>
<dbReference type="InterPro" id="IPR013766">
    <property type="entry name" value="Thioredoxin_domain"/>
</dbReference>
<dbReference type="Proteomes" id="UP000270673">
    <property type="component" value="Chromosome"/>
</dbReference>
<dbReference type="InterPro" id="IPR000866">
    <property type="entry name" value="AhpC/TSA"/>
</dbReference>
<dbReference type="EMBL" id="CP032819">
    <property type="protein sequence ID" value="AZS30282.1"/>
    <property type="molecule type" value="Genomic_DNA"/>
</dbReference>
<evidence type="ECO:0000313" key="3">
    <source>
        <dbReference type="EMBL" id="AZS30282.1"/>
    </source>
</evidence>
<dbReference type="InterPro" id="IPR036249">
    <property type="entry name" value="Thioredoxin-like_sf"/>
</dbReference>
<name>A0A3Q9IT59_9BACT</name>
<dbReference type="Gene3D" id="3.40.30.10">
    <property type="entry name" value="Glutaredoxin"/>
    <property type="match status" value="1"/>
</dbReference>
<evidence type="ECO:0000313" key="4">
    <source>
        <dbReference type="Proteomes" id="UP000270673"/>
    </source>
</evidence>
<dbReference type="AlphaFoldDB" id="A0A3Q9IT59"/>
<protein>
    <submittedName>
        <fullName evidence="3">AhpC/TSA family protein</fullName>
    </submittedName>
</protein>
<dbReference type="SUPFAM" id="SSF52833">
    <property type="entry name" value="Thioredoxin-like"/>
    <property type="match status" value="1"/>
</dbReference>
<keyword evidence="1" id="KW-0732">Signal</keyword>
<dbReference type="PANTHER" id="PTHR42852:SF13">
    <property type="entry name" value="PROTEIN DIPZ"/>
    <property type="match status" value="1"/>
</dbReference>
<dbReference type="GO" id="GO:0016491">
    <property type="term" value="F:oxidoreductase activity"/>
    <property type="evidence" value="ECO:0007669"/>
    <property type="project" value="InterPro"/>
</dbReference>
<gene>
    <name evidence="3" type="ORF">D8S85_12490</name>
</gene>